<reference evidence="11" key="1">
    <citation type="journal article" date="2019" name="Int. J. Syst. Evol. Microbiol.">
        <title>The Global Catalogue of Microorganisms (GCM) 10K type strain sequencing project: providing services to taxonomists for standard genome sequencing and annotation.</title>
        <authorList>
            <consortium name="The Broad Institute Genomics Platform"/>
            <consortium name="The Broad Institute Genome Sequencing Center for Infectious Disease"/>
            <person name="Wu L."/>
            <person name="Ma J."/>
        </authorList>
    </citation>
    <scope>NUCLEOTIDE SEQUENCE [LARGE SCALE GENOMIC DNA]</scope>
    <source>
        <strain evidence="11">JCM 16014</strain>
    </source>
</reference>
<organism evidence="10 11">
    <name type="scientific">Catenulispora yoronensis</name>
    <dbReference type="NCBI Taxonomy" id="450799"/>
    <lineage>
        <taxon>Bacteria</taxon>
        <taxon>Bacillati</taxon>
        <taxon>Actinomycetota</taxon>
        <taxon>Actinomycetes</taxon>
        <taxon>Catenulisporales</taxon>
        <taxon>Catenulisporaceae</taxon>
        <taxon>Catenulispora</taxon>
    </lineage>
</organism>
<protein>
    <submittedName>
        <fullName evidence="10">Endonuclease/exonuclease/phosphatase family protein</fullName>
    </submittedName>
</protein>
<keyword evidence="3" id="KW-0540">Nuclease</keyword>
<evidence type="ECO:0000259" key="9">
    <source>
        <dbReference type="Pfam" id="PF03372"/>
    </source>
</evidence>
<keyword evidence="4" id="KW-0479">Metal-binding</keyword>
<dbReference type="InterPro" id="IPR005135">
    <property type="entry name" value="Endo/exonuclease/phosphatase"/>
</dbReference>
<evidence type="ECO:0000256" key="1">
    <source>
        <dbReference type="ARBA" id="ARBA00001936"/>
    </source>
</evidence>
<sequence length="239" mass="25998">MVIAMAETVRVLSYNVRSLRDDRAALARVVRGCEPDVVCVQESPRFFGWRRAARAMAAEFGLSVVIGGADASGNLLLAAERVRVAAKETLYLRHRRGLHLRGMALAALTVGRSRFTVASTHLSLDGAQRQDQAEEVLGRLQDFAEREQAPARVLCGDFNSHPDSVEWGALTARMADAWQVAPAGEEYTSTARDPYQRLDAVFVSDDVEVVRAGVPTDLVAQADMAVASDHRPVLAVLTV</sequence>
<comment type="cofactor">
    <cofactor evidence="1">
        <name>Mn(2+)</name>
        <dbReference type="ChEBI" id="CHEBI:29035"/>
    </cofactor>
</comment>
<comment type="cofactor">
    <cofactor evidence="2">
        <name>Mg(2+)</name>
        <dbReference type="ChEBI" id="CHEBI:18420"/>
    </cofactor>
</comment>
<evidence type="ECO:0000256" key="8">
    <source>
        <dbReference type="ARBA" id="ARBA00023204"/>
    </source>
</evidence>
<dbReference type="Gene3D" id="3.60.10.10">
    <property type="entry name" value="Endonuclease/exonuclease/phosphatase"/>
    <property type="match status" value="1"/>
</dbReference>
<name>A0ABP5GIT7_9ACTN</name>
<accession>A0ABP5GIT7</accession>
<keyword evidence="6" id="KW-0378">Hydrolase</keyword>
<dbReference type="SUPFAM" id="SSF56219">
    <property type="entry name" value="DNase I-like"/>
    <property type="match status" value="1"/>
</dbReference>
<keyword evidence="8" id="KW-0234">DNA repair</keyword>
<keyword evidence="7" id="KW-0460">Magnesium</keyword>
<evidence type="ECO:0000256" key="3">
    <source>
        <dbReference type="ARBA" id="ARBA00022722"/>
    </source>
</evidence>
<dbReference type="Pfam" id="PF03372">
    <property type="entry name" value="Exo_endo_phos"/>
    <property type="match status" value="1"/>
</dbReference>
<evidence type="ECO:0000313" key="10">
    <source>
        <dbReference type="EMBL" id="GAA2045896.1"/>
    </source>
</evidence>
<dbReference type="PANTHER" id="PTHR15822:SF4">
    <property type="entry name" value="TYROSYL-DNA PHOSPHODIESTERASE 2"/>
    <property type="match status" value="1"/>
</dbReference>
<dbReference type="EMBL" id="BAAAQN010000039">
    <property type="protein sequence ID" value="GAA2045896.1"/>
    <property type="molecule type" value="Genomic_DNA"/>
</dbReference>
<evidence type="ECO:0000256" key="6">
    <source>
        <dbReference type="ARBA" id="ARBA00022801"/>
    </source>
</evidence>
<keyword evidence="11" id="KW-1185">Reference proteome</keyword>
<dbReference type="Proteomes" id="UP001500751">
    <property type="component" value="Unassembled WGS sequence"/>
</dbReference>
<evidence type="ECO:0000256" key="4">
    <source>
        <dbReference type="ARBA" id="ARBA00022723"/>
    </source>
</evidence>
<comment type="caution">
    <text evidence="10">The sequence shown here is derived from an EMBL/GenBank/DDBJ whole genome shotgun (WGS) entry which is preliminary data.</text>
</comment>
<evidence type="ECO:0000313" key="11">
    <source>
        <dbReference type="Proteomes" id="UP001500751"/>
    </source>
</evidence>
<evidence type="ECO:0000256" key="7">
    <source>
        <dbReference type="ARBA" id="ARBA00022842"/>
    </source>
</evidence>
<dbReference type="InterPro" id="IPR051547">
    <property type="entry name" value="TDP2-like"/>
</dbReference>
<dbReference type="InterPro" id="IPR036691">
    <property type="entry name" value="Endo/exonu/phosph_ase_sf"/>
</dbReference>
<feature type="domain" description="Endonuclease/exonuclease/phosphatase" evidence="9">
    <location>
        <begin position="12"/>
        <end position="230"/>
    </location>
</feature>
<gene>
    <name evidence="10" type="ORF">GCM10009839_57600</name>
</gene>
<keyword evidence="5" id="KW-0227">DNA damage</keyword>
<keyword evidence="10" id="KW-0255">Endonuclease</keyword>
<evidence type="ECO:0000256" key="2">
    <source>
        <dbReference type="ARBA" id="ARBA00001946"/>
    </source>
</evidence>
<dbReference type="GO" id="GO:0004519">
    <property type="term" value="F:endonuclease activity"/>
    <property type="evidence" value="ECO:0007669"/>
    <property type="project" value="UniProtKB-KW"/>
</dbReference>
<dbReference type="PANTHER" id="PTHR15822">
    <property type="entry name" value="TRAF AND TNF RECEPTOR-ASSOCIATED PROTEIN"/>
    <property type="match status" value="1"/>
</dbReference>
<evidence type="ECO:0000256" key="5">
    <source>
        <dbReference type="ARBA" id="ARBA00022763"/>
    </source>
</evidence>
<proteinExistence type="predicted"/>